<evidence type="ECO:0000313" key="3">
    <source>
        <dbReference type="Proteomes" id="UP000078200"/>
    </source>
</evidence>
<organism evidence="2 3">
    <name type="scientific">Glossina austeni</name>
    <name type="common">Savannah tsetse fly</name>
    <dbReference type="NCBI Taxonomy" id="7395"/>
    <lineage>
        <taxon>Eukaryota</taxon>
        <taxon>Metazoa</taxon>
        <taxon>Ecdysozoa</taxon>
        <taxon>Arthropoda</taxon>
        <taxon>Hexapoda</taxon>
        <taxon>Insecta</taxon>
        <taxon>Pterygota</taxon>
        <taxon>Neoptera</taxon>
        <taxon>Endopterygota</taxon>
        <taxon>Diptera</taxon>
        <taxon>Brachycera</taxon>
        <taxon>Muscomorpha</taxon>
        <taxon>Hippoboscoidea</taxon>
        <taxon>Glossinidae</taxon>
        <taxon>Glossina</taxon>
    </lineage>
</organism>
<dbReference type="EnsemblMetazoa" id="GAUT018227-RA">
    <property type="protein sequence ID" value="GAUT018227-PA"/>
    <property type="gene ID" value="GAUT018227"/>
</dbReference>
<evidence type="ECO:0000313" key="2">
    <source>
        <dbReference type="EnsemblMetazoa" id="GAUT018227-PA"/>
    </source>
</evidence>
<name>A0A1A9UWM7_GLOAU</name>
<accession>A0A1A9UWM7</accession>
<dbReference type="VEuPathDB" id="VectorBase:GAUT018227"/>
<dbReference type="Proteomes" id="UP000078200">
    <property type="component" value="Unassembled WGS sequence"/>
</dbReference>
<proteinExistence type="predicted"/>
<dbReference type="InterPro" id="IPR036691">
    <property type="entry name" value="Endo/exonu/phosph_ase_sf"/>
</dbReference>
<dbReference type="SUPFAM" id="SSF56219">
    <property type="entry name" value="DNase I-like"/>
    <property type="match status" value="1"/>
</dbReference>
<feature type="domain" description="Endonuclease/exonuclease/phosphatase" evidence="1">
    <location>
        <begin position="45"/>
        <end position="121"/>
    </location>
</feature>
<dbReference type="AlphaFoldDB" id="A0A1A9UWM7"/>
<evidence type="ECO:0000259" key="1">
    <source>
        <dbReference type="Pfam" id="PF14529"/>
    </source>
</evidence>
<reference evidence="2" key="1">
    <citation type="submission" date="2020-05" db="UniProtKB">
        <authorList>
            <consortium name="EnsemblMetazoa"/>
        </authorList>
    </citation>
    <scope>IDENTIFICATION</scope>
    <source>
        <strain evidence="2">TTRI</strain>
    </source>
</reference>
<sequence>MKRCQLAELDKITQQFGTTQIRNPQCKALSSYHRTCWHFSPNVDFETFAGKLAGLQQHVKNTPLPVIIAGDFNSKSSKWHAEKPDRGVIADGDLVIFNAGTGLTFQRGVQGTIIDITIASLMLAN</sequence>
<dbReference type="Pfam" id="PF14529">
    <property type="entry name" value="Exo_endo_phos_2"/>
    <property type="match status" value="1"/>
</dbReference>
<protein>
    <submittedName>
        <fullName evidence="2">Endo/exonuclease/phosphatase domain-containing protein</fullName>
    </submittedName>
</protein>
<dbReference type="GO" id="GO:0003824">
    <property type="term" value="F:catalytic activity"/>
    <property type="evidence" value="ECO:0007669"/>
    <property type="project" value="InterPro"/>
</dbReference>
<keyword evidence="3" id="KW-1185">Reference proteome</keyword>
<dbReference type="Gene3D" id="3.60.10.10">
    <property type="entry name" value="Endonuclease/exonuclease/phosphatase"/>
    <property type="match status" value="1"/>
</dbReference>
<dbReference type="InterPro" id="IPR005135">
    <property type="entry name" value="Endo/exonuclease/phosphatase"/>
</dbReference>